<keyword evidence="4" id="KW-0963">Cytoplasm</keyword>
<evidence type="ECO:0000256" key="3">
    <source>
        <dbReference type="ARBA" id="ARBA00012211"/>
    </source>
</evidence>
<dbReference type="EC" id="6.3.2.8" evidence="3"/>
<reference evidence="12" key="1">
    <citation type="submission" date="2020-05" db="EMBL/GenBank/DDBJ databases">
        <authorList>
            <person name="Chiriac C."/>
            <person name="Salcher M."/>
            <person name="Ghai R."/>
            <person name="Kavagutti S V."/>
        </authorList>
    </citation>
    <scope>NUCLEOTIDE SEQUENCE</scope>
</reference>
<keyword evidence="7" id="KW-0067">ATP-binding</keyword>
<dbReference type="Gene3D" id="3.40.50.720">
    <property type="entry name" value="NAD(P)-binding Rossmann-like Domain"/>
    <property type="match status" value="1"/>
</dbReference>
<keyword evidence="6" id="KW-0547">Nucleotide-binding</keyword>
<evidence type="ECO:0000256" key="2">
    <source>
        <dbReference type="ARBA" id="ARBA00004752"/>
    </source>
</evidence>
<keyword evidence="5" id="KW-0436">Ligase</keyword>
<evidence type="ECO:0000256" key="8">
    <source>
        <dbReference type="ARBA" id="ARBA00047833"/>
    </source>
</evidence>
<evidence type="ECO:0000259" key="11">
    <source>
        <dbReference type="Pfam" id="PF08245"/>
    </source>
</evidence>
<dbReference type="Gene3D" id="3.90.190.20">
    <property type="entry name" value="Mur ligase, C-terminal domain"/>
    <property type="match status" value="1"/>
</dbReference>
<gene>
    <name evidence="12" type="ORF">UFOPK2166_00184</name>
</gene>
<proteinExistence type="inferred from homology"/>
<accession>A0A6J6JTE5</accession>
<dbReference type="GO" id="GO:0009252">
    <property type="term" value="P:peptidoglycan biosynthetic process"/>
    <property type="evidence" value="ECO:0007669"/>
    <property type="project" value="UniProtKB-UniPathway"/>
</dbReference>
<dbReference type="Pfam" id="PF02875">
    <property type="entry name" value="Mur_ligase_C"/>
    <property type="match status" value="1"/>
</dbReference>
<dbReference type="SUPFAM" id="SSF51984">
    <property type="entry name" value="MurCD N-terminal domain"/>
    <property type="match status" value="1"/>
</dbReference>
<evidence type="ECO:0000259" key="9">
    <source>
        <dbReference type="Pfam" id="PF01225"/>
    </source>
</evidence>
<sequence>MVGDSFDLNVKRRIHVVGIGGPGMSAIAQVLFEMGHTVSGSDIVESPATDRLRALGVKVSIGHDVALVAGCDAVTFSSAIRQSNIEVAAALAVPTIALLTRAQMLAAICDQRPTVAVAGTHGKTTTTSLLMHVLERAGRKPSFVIGGDVRSVETGAGWRDGDLFVVEADESDGTHLELPIRATILTNIDIDHLDRYSSFENIVSSFEEYVAKVDGPKVLCSDDAAVATIAQRYGAITYGIASEADFRACEVSLAHGASSFTVQHLDTGGYVTLGKVSLPLRGQHNVLNALATIAMAMQLEVAFDDCCDALSCFGGVVRRFDHRGMDGGATFIDDYAHLPNEIAAVLKASRDETDNWKRVVAVFQPNRFNRMNVLSPQYADSFVGADIVVITEIYASGTTPIAGVTGHLVVEAIRQAHPQASVVWQPARSDLIEFLANELSAGDLCISMGCGDIESLPDEVIAFRLAKRGVV</sequence>
<evidence type="ECO:0000256" key="4">
    <source>
        <dbReference type="ARBA" id="ARBA00022490"/>
    </source>
</evidence>
<evidence type="ECO:0000259" key="10">
    <source>
        <dbReference type="Pfam" id="PF02875"/>
    </source>
</evidence>
<evidence type="ECO:0000313" key="12">
    <source>
        <dbReference type="EMBL" id="CAB4640771.1"/>
    </source>
</evidence>
<dbReference type="NCBIfam" id="TIGR01082">
    <property type="entry name" value="murC"/>
    <property type="match status" value="1"/>
</dbReference>
<dbReference type="HAMAP" id="MF_00046">
    <property type="entry name" value="MurC"/>
    <property type="match status" value="1"/>
</dbReference>
<dbReference type="GO" id="GO:0005737">
    <property type="term" value="C:cytoplasm"/>
    <property type="evidence" value="ECO:0007669"/>
    <property type="project" value="UniProtKB-SubCell"/>
</dbReference>
<comment type="catalytic activity">
    <reaction evidence="8">
        <text>UDP-N-acetyl-alpha-D-muramate + L-alanine + ATP = UDP-N-acetyl-alpha-D-muramoyl-L-alanine + ADP + phosphate + H(+)</text>
        <dbReference type="Rhea" id="RHEA:23372"/>
        <dbReference type="ChEBI" id="CHEBI:15378"/>
        <dbReference type="ChEBI" id="CHEBI:30616"/>
        <dbReference type="ChEBI" id="CHEBI:43474"/>
        <dbReference type="ChEBI" id="CHEBI:57972"/>
        <dbReference type="ChEBI" id="CHEBI:70757"/>
        <dbReference type="ChEBI" id="CHEBI:83898"/>
        <dbReference type="ChEBI" id="CHEBI:456216"/>
        <dbReference type="EC" id="6.3.2.8"/>
    </reaction>
</comment>
<dbReference type="InterPro" id="IPR013221">
    <property type="entry name" value="Mur_ligase_cen"/>
</dbReference>
<dbReference type="SUPFAM" id="SSF53244">
    <property type="entry name" value="MurD-like peptide ligases, peptide-binding domain"/>
    <property type="match status" value="1"/>
</dbReference>
<dbReference type="InterPro" id="IPR036565">
    <property type="entry name" value="Mur-like_cat_sf"/>
</dbReference>
<dbReference type="PANTHER" id="PTHR43445">
    <property type="entry name" value="UDP-N-ACETYLMURAMATE--L-ALANINE LIGASE-RELATED"/>
    <property type="match status" value="1"/>
</dbReference>
<dbReference type="InterPro" id="IPR005758">
    <property type="entry name" value="UDP-N-AcMur_Ala_ligase_MurC"/>
</dbReference>
<evidence type="ECO:0000256" key="1">
    <source>
        <dbReference type="ARBA" id="ARBA00004496"/>
    </source>
</evidence>
<dbReference type="UniPathway" id="UPA00219"/>
<dbReference type="SUPFAM" id="SSF53623">
    <property type="entry name" value="MurD-like peptide ligases, catalytic domain"/>
    <property type="match status" value="1"/>
</dbReference>
<dbReference type="InterPro" id="IPR004101">
    <property type="entry name" value="Mur_ligase_C"/>
</dbReference>
<protein>
    <recommendedName>
        <fullName evidence="3">UDP-N-acetylmuramate--L-alanine ligase</fullName>
        <ecNumber evidence="3">6.3.2.8</ecNumber>
    </recommendedName>
</protein>
<feature type="domain" description="Mur ligase central" evidence="11">
    <location>
        <begin position="117"/>
        <end position="296"/>
    </location>
</feature>
<evidence type="ECO:0000256" key="5">
    <source>
        <dbReference type="ARBA" id="ARBA00022598"/>
    </source>
</evidence>
<name>A0A6J6JTE5_9ZZZZ</name>
<dbReference type="GO" id="GO:0008763">
    <property type="term" value="F:UDP-N-acetylmuramate-L-alanine ligase activity"/>
    <property type="evidence" value="ECO:0007669"/>
    <property type="project" value="UniProtKB-EC"/>
</dbReference>
<dbReference type="EMBL" id="CAEZWB010000012">
    <property type="protein sequence ID" value="CAB4640771.1"/>
    <property type="molecule type" value="Genomic_DNA"/>
</dbReference>
<dbReference type="InterPro" id="IPR000713">
    <property type="entry name" value="Mur_ligase_N"/>
</dbReference>
<comment type="pathway">
    <text evidence="2">Cell wall biogenesis; peptidoglycan biosynthesis.</text>
</comment>
<dbReference type="PANTHER" id="PTHR43445:SF3">
    <property type="entry name" value="UDP-N-ACETYLMURAMATE--L-ALANINE LIGASE"/>
    <property type="match status" value="1"/>
</dbReference>
<dbReference type="InterPro" id="IPR036615">
    <property type="entry name" value="Mur_ligase_C_dom_sf"/>
</dbReference>
<evidence type="ECO:0000256" key="7">
    <source>
        <dbReference type="ARBA" id="ARBA00022840"/>
    </source>
</evidence>
<feature type="domain" description="Mur ligase C-terminal" evidence="10">
    <location>
        <begin position="318"/>
        <end position="451"/>
    </location>
</feature>
<dbReference type="InterPro" id="IPR050061">
    <property type="entry name" value="MurCDEF_pg_biosynth"/>
</dbReference>
<comment type="subcellular location">
    <subcellularLocation>
        <location evidence="1">Cytoplasm</location>
    </subcellularLocation>
</comment>
<dbReference type="AlphaFoldDB" id="A0A6J6JTE5"/>
<dbReference type="Pfam" id="PF01225">
    <property type="entry name" value="Mur_ligase"/>
    <property type="match status" value="1"/>
</dbReference>
<dbReference type="Pfam" id="PF08245">
    <property type="entry name" value="Mur_ligase_M"/>
    <property type="match status" value="1"/>
</dbReference>
<dbReference type="Gene3D" id="3.40.1190.10">
    <property type="entry name" value="Mur-like, catalytic domain"/>
    <property type="match status" value="1"/>
</dbReference>
<feature type="domain" description="Mur ligase N-terminal catalytic" evidence="9">
    <location>
        <begin position="13"/>
        <end position="111"/>
    </location>
</feature>
<evidence type="ECO:0000256" key="6">
    <source>
        <dbReference type="ARBA" id="ARBA00022741"/>
    </source>
</evidence>
<dbReference type="GO" id="GO:0005524">
    <property type="term" value="F:ATP binding"/>
    <property type="evidence" value="ECO:0007669"/>
    <property type="project" value="UniProtKB-KW"/>
</dbReference>
<organism evidence="12">
    <name type="scientific">freshwater metagenome</name>
    <dbReference type="NCBI Taxonomy" id="449393"/>
    <lineage>
        <taxon>unclassified sequences</taxon>
        <taxon>metagenomes</taxon>
        <taxon>ecological metagenomes</taxon>
    </lineage>
</organism>